<dbReference type="PANTHER" id="PTHR45614">
    <property type="entry name" value="MYB PROTEIN-RELATED"/>
    <property type="match status" value="1"/>
</dbReference>
<dbReference type="Pfam" id="PF00249">
    <property type="entry name" value="Myb_DNA-binding"/>
    <property type="match status" value="1"/>
</dbReference>
<dbReference type="InterPro" id="IPR017930">
    <property type="entry name" value="Myb_dom"/>
</dbReference>
<dbReference type="InterPro" id="IPR001005">
    <property type="entry name" value="SANT/Myb"/>
</dbReference>
<sequence length="354" mass="40801">MDGGKKNKKNVVWSIFSFESLTWKLNSRRNNEYGPFDVITSIFVCLVNSLSQFRSFSNNHTYSPTLVQETLVSLIIYRRKSDPSFAEKIPYLSRDFPKNPYAKSEISIMVHSQLGSNISPPPSHYTTYLYQSQCNQLKKDLLNEANHDSSFSAMVPSPINPFPLIPTHRYKATHTNGSQREFISARNPMVFSPNHNKMEDIHGRLNTSKGIWDLSTKNIFQYGETSQPWVSPSLSPSLAYDAHQSVSVNPELQGDLSRNVGIGNKSQENDQRFVLSGQKRRKRIQNNNEIQHKDPNQIKGQWTSNEDRVLVQLVDHFGLRNWSRIAKFLKGRIGKQCRERWNNHLRPDIKVSFF</sequence>
<dbReference type="GO" id="GO:0003677">
    <property type="term" value="F:DNA binding"/>
    <property type="evidence" value="ECO:0007669"/>
    <property type="project" value="UniProtKB-KW"/>
</dbReference>
<keyword evidence="2" id="KW-0677">Repeat</keyword>
<evidence type="ECO:0000259" key="7">
    <source>
        <dbReference type="PROSITE" id="PS51294"/>
    </source>
</evidence>
<feature type="domain" description="Myb-like" evidence="6">
    <location>
        <begin position="294"/>
        <end position="345"/>
    </location>
</feature>
<evidence type="ECO:0000256" key="3">
    <source>
        <dbReference type="ARBA" id="ARBA00023015"/>
    </source>
</evidence>
<keyword evidence="3" id="KW-0805">Transcription regulation</keyword>
<keyword evidence="5" id="KW-0539">Nucleus</keyword>
<reference evidence="9" key="1">
    <citation type="journal article" date="2018" name="Nat. Plants">
        <title>Whole-genome landscape of Medicago truncatula symbiotic genes.</title>
        <authorList>
            <person name="Pecrix Y."/>
            <person name="Staton S.E."/>
            <person name="Sallet E."/>
            <person name="Lelandais-Briere C."/>
            <person name="Moreau S."/>
            <person name="Carrere S."/>
            <person name="Blein T."/>
            <person name="Jardinaud M.F."/>
            <person name="Latrasse D."/>
            <person name="Zouine M."/>
            <person name="Zahm M."/>
            <person name="Kreplak J."/>
            <person name="Mayjonade B."/>
            <person name="Satge C."/>
            <person name="Perez M."/>
            <person name="Cauet S."/>
            <person name="Marande W."/>
            <person name="Chantry-Darmon C."/>
            <person name="Lopez-Roques C."/>
            <person name="Bouchez O."/>
            <person name="Berard A."/>
            <person name="Debelle F."/>
            <person name="Munos S."/>
            <person name="Bendahmane A."/>
            <person name="Berges H."/>
            <person name="Niebel A."/>
            <person name="Buitink J."/>
            <person name="Frugier F."/>
            <person name="Benhamed M."/>
            <person name="Crespi M."/>
            <person name="Gouzy J."/>
            <person name="Gamas P."/>
        </authorList>
    </citation>
    <scope>NUCLEOTIDE SEQUENCE [LARGE SCALE GENOMIC DNA]</scope>
    <source>
        <strain evidence="9">cv. Jemalong A17</strain>
    </source>
</reference>
<comment type="subcellular location">
    <subcellularLocation>
        <location evidence="1">Nucleus</location>
    </subcellularLocation>
</comment>
<accession>A0A396H398</accession>
<evidence type="ECO:0000256" key="4">
    <source>
        <dbReference type="ARBA" id="ARBA00023125"/>
    </source>
</evidence>
<dbReference type="SUPFAM" id="SSF46689">
    <property type="entry name" value="Homeodomain-like"/>
    <property type="match status" value="1"/>
</dbReference>
<dbReference type="Gene3D" id="1.10.10.60">
    <property type="entry name" value="Homeodomain-like"/>
    <property type="match status" value="1"/>
</dbReference>
<dbReference type="GO" id="GO:0005634">
    <property type="term" value="C:nucleus"/>
    <property type="evidence" value="ECO:0007669"/>
    <property type="project" value="UniProtKB-SubCell"/>
</dbReference>
<evidence type="ECO:0000313" key="9">
    <source>
        <dbReference type="Proteomes" id="UP000265566"/>
    </source>
</evidence>
<organism evidence="8 9">
    <name type="scientific">Medicago truncatula</name>
    <name type="common">Barrel medic</name>
    <name type="synonym">Medicago tribuloides</name>
    <dbReference type="NCBI Taxonomy" id="3880"/>
    <lineage>
        <taxon>Eukaryota</taxon>
        <taxon>Viridiplantae</taxon>
        <taxon>Streptophyta</taxon>
        <taxon>Embryophyta</taxon>
        <taxon>Tracheophyta</taxon>
        <taxon>Spermatophyta</taxon>
        <taxon>Magnoliopsida</taxon>
        <taxon>eudicotyledons</taxon>
        <taxon>Gunneridae</taxon>
        <taxon>Pentapetalae</taxon>
        <taxon>rosids</taxon>
        <taxon>fabids</taxon>
        <taxon>Fabales</taxon>
        <taxon>Fabaceae</taxon>
        <taxon>Papilionoideae</taxon>
        <taxon>50 kb inversion clade</taxon>
        <taxon>NPAAA clade</taxon>
        <taxon>Hologalegina</taxon>
        <taxon>IRL clade</taxon>
        <taxon>Trifolieae</taxon>
        <taxon>Medicago</taxon>
    </lineage>
</organism>
<evidence type="ECO:0000259" key="6">
    <source>
        <dbReference type="PROSITE" id="PS50090"/>
    </source>
</evidence>
<evidence type="ECO:0000256" key="5">
    <source>
        <dbReference type="ARBA" id="ARBA00023242"/>
    </source>
</evidence>
<feature type="domain" description="HTH myb-type" evidence="7">
    <location>
        <begin position="294"/>
        <end position="349"/>
    </location>
</feature>
<evidence type="ECO:0000313" key="8">
    <source>
        <dbReference type="EMBL" id="RHN45605.1"/>
    </source>
</evidence>
<dbReference type="InterPro" id="IPR009057">
    <property type="entry name" value="Homeodomain-like_sf"/>
</dbReference>
<dbReference type="InterPro" id="IPR050560">
    <property type="entry name" value="MYB_TF"/>
</dbReference>
<comment type="caution">
    <text evidence="8">The sequence shown here is derived from an EMBL/GenBank/DDBJ whole genome shotgun (WGS) entry which is preliminary data.</text>
</comment>
<dbReference type="CDD" id="cd00167">
    <property type="entry name" value="SANT"/>
    <property type="match status" value="1"/>
</dbReference>
<dbReference type="PANTHER" id="PTHR45614:SF285">
    <property type="entry name" value="TRANSCRIPTION FACTOR MYB98"/>
    <property type="match status" value="1"/>
</dbReference>
<name>A0A396H398_MEDTR</name>
<dbReference type="FunFam" id="1.10.10.60:FF:000010">
    <property type="entry name" value="Transcriptional activator Myb isoform A"/>
    <property type="match status" value="1"/>
</dbReference>
<dbReference type="Gramene" id="rna39982">
    <property type="protein sequence ID" value="RHN45605.1"/>
    <property type="gene ID" value="gene39982"/>
</dbReference>
<evidence type="ECO:0000256" key="1">
    <source>
        <dbReference type="ARBA" id="ARBA00004123"/>
    </source>
</evidence>
<gene>
    <name evidence="8" type="ORF">MtrunA17_Chr7g0233161</name>
</gene>
<dbReference type="EMBL" id="PSQE01000007">
    <property type="protein sequence ID" value="RHN45605.1"/>
    <property type="molecule type" value="Genomic_DNA"/>
</dbReference>
<proteinExistence type="predicted"/>
<keyword evidence="4" id="KW-0238">DNA-binding</keyword>
<dbReference type="Proteomes" id="UP000265566">
    <property type="component" value="Chromosome 7"/>
</dbReference>
<dbReference type="AlphaFoldDB" id="A0A396H398"/>
<protein>
    <submittedName>
        <fullName evidence="8">Putative transcription factor MYB-HB-like family</fullName>
    </submittedName>
</protein>
<dbReference type="SMART" id="SM00717">
    <property type="entry name" value="SANT"/>
    <property type="match status" value="1"/>
</dbReference>
<dbReference type="PROSITE" id="PS50090">
    <property type="entry name" value="MYB_LIKE"/>
    <property type="match status" value="1"/>
</dbReference>
<dbReference type="PROSITE" id="PS51294">
    <property type="entry name" value="HTH_MYB"/>
    <property type="match status" value="1"/>
</dbReference>
<keyword evidence="3" id="KW-0804">Transcription</keyword>
<evidence type="ECO:0000256" key="2">
    <source>
        <dbReference type="ARBA" id="ARBA00022737"/>
    </source>
</evidence>